<evidence type="ECO:0000313" key="4">
    <source>
        <dbReference type="EMBL" id="KAK7062533.1"/>
    </source>
</evidence>
<dbReference type="InterPro" id="IPR011989">
    <property type="entry name" value="ARM-like"/>
</dbReference>
<evidence type="ECO:0000256" key="2">
    <source>
        <dbReference type="SAM" id="MobiDB-lite"/>
    </source>
</evidence>
<feature type="compositionally biased region" description="Low complexity" evidence="2">
    <location>
        <begin position="85"/>
        <end position="98"/>
    </location>
</feature>
<dbReference type="InterPro" id="IPR022771">
    <property type="entry name" value="WAPL_C"/>
</dbReference>
<dbReference type="PANTHER" id="PTHR22100">
    <property type="entry name" value="WINGS APART-LIKE PROTEIN HOMOLOG"/>
    <property type="match status" value="1"/>
</dbReference>
<feature type="region of interest" description="Disordered" evidence="2">
    <location>
        <begin position="202"/>
        <end position="242"/>
    </location>
</feature>
<dbReference type="PANTHER" id="PTHR22100:SF13">
    <property type="entry name" value="WINGS APART-LIKE PROTEIN HOMOLOG"/>
    <property type="match status" value="1"/>
</dbReference>
<gene>
    <name evidence="4" type="ORF">VNI00_000021</name>
</gene>
<dbReference type="EMBL" id="JAYKXP010000001">
    <property type="protein sequence ID" value="KAK7062533.1"/>
    <property type="molecule type" value="Genomic_DNA"/>
</dbReference>
<reference evidence="4 5" key="1">
    <citation type="submission" date="2024-01" db="EMBL/GenBank/DDBJ databases">
        <title>A draft genome for a cacao thread blight-causing isolate of Paramarasmius palmivorus.</title>
        <authorList>
            <person name="Baruah I.K."/>
            <person name="Bukari Y."/>
            <person name="Amoako-Attah I."/>
            <person name="Meinhardt L.W."/>
            <person name="Bailey B.A."/>
            <person name="Cohen S.P."/>
        </authorList>
    </citation>
    <scope>NUCLEOTIDE SEQUENCE [LARGE SCALE GENOMIC DNA]</scope>
    <source>
        <strain evidence="4 5">GH-12</strain>
    </source>
</reference>
<comment type="caution">
    <text evidence="4">The sequence shown here is derived from an EMBL/GenBank/DDBJ whole genome shotgun (WGS) entry which is preliminary data.</text>
</comment>
<dbReference type="Pfam" id="PF07814">
    <property type="entry name" value="WAPL"/>
    <property type="match status" value="1"/>
</dbReference>
<protein>
    <recommendedName>
        <fullName evidence="3">Wings apart-like protein C-terminal domain-containing protein</fullName>
    </recommendedName>
</protein>
<feature type="compositionally biased region" description="Low complexity" evidence="2">
    <location>
        <begin position="61"/>
        <end position="73"/>
    </location>
</feature>
<feature type="compositionally biased region" description="Basic and acidic residues" evidence="2">
    <location>
        <begin position="14"/>
        <end position="32"/>
    </location>
</feature>
<feature type="compositionally biased region" description="Low complexity" evidence="2">
    <location>
        <begin position="106"/>
        <end position="122"/>
    </location>
</feature>
<evidence type="ECO:0000256" key="1">
    <source>
        <dbReference type="ARBA" id="ARBA00006854"/>
    </source>
</evidence>
<dbReference type="Gene3D" id="1.25.10.10">
    <property type="entry name" value="Leucine-rich Repeat Variant"/>
    <property type="match status" value="2"/>
</dbReference>
<feature type="domain" description="Wings apart-like protein C-terminal" evidence="3">
    <location>
        <begin position="251"/>
        <end position="309"/>
    </location>
</feature>
<name>A0AAW0EBX2_9AGAR</name>
<comment type="similarity">
    <text evidence="1">Belongs to the WAPL family.</text>
</comment>
<keyword evidence="5" id="KW-1185">Reference proteome</keyword>
<dbReference type="Proteomes" id="UP001383192">
    <property type="component" value="Unassembled WGS sequence"/>
</dbReference>
<dbReference type="InterPro" id="IPR039874">
    <property type="entry name" value="WAPL"/>
</dbReference>
<evidence type="ECO:0000313" key="5">
    <source>
        <dbReference type="Proteomes" id="UP001383192"/>
    </source>
</evidence>
<feature type="region of interest" description="Disordered" evidence="2">
    <location>
        <begin position="1"/>
        <end position="149"/>
    </location>
</feature>
<feature type="compositionally biased region" description="Acidic residues" evidence="2">
    <location>
        <begin position="843"/>
        <end position="852"/>
    </location>
</feature>
<dbReference type="AlphaFoldDB" id="A0AAW0EBX2"/>
<evidence type="ECO:0000259" key="3">
    <source>
        <dbReference type="Pfam" id="PF07814"/>
    </source>
</evidence>
<proteinExistence type="inferred from homology"/>
<accession>A0AAW0EBX2</accession>
<sequence length="888" mass="96796">MSLPRTYSRRPAKRRAEPPEASETQKKLKLDSEPPSSLPKQKPRLARDLSQIFDDATASLASSSKPVPASPSKVAKRMLGRSKTDSSITSEPTTPTTSRIMDRTASLPSGFGSPSSSKQPPSHSLPPSPVKHLPEIPASPRRTVSHKRTYAGKSRTFLVALPVDSSLTSLEPGMSTGEDEYLNRESYASLQARWGIDAMDDDPMDDRAESVGKPGSAAGTPTKGKGKGKSTKGKLTQDKQAAPPVDIMKPLKSITEIRNKGESRRFLDEVGYLLEGMDKHESAASRRTSALEITNRLCEVDFARQAKAADFLIRTWEAFIEAGAGNGEDKASVIARFHYSELMVDLGSLTDIIQRAQVPGSSTSNPQLPFVSTLFALLSLWTSSSDPLQAISQATVTDAQLRRLGIMKNDRFLLQSIHTTIVSKSGLFAIRTNISSILLITRTLSLVPPTYLSPTRHLKPLLQSLENCLRPLIVEPPDTKTGPGGSGINGNGHSRIPSPSAQVPFAMIHNLLGLLDSYLLRQWRSEDADLDEALDRAREEWLASGMVGLGVHAEVVSANKKAMELDDQEPADVASATKCTELLFRVLVSLTHGDHDWSASVLHEPSALTYVTREICRADEARRNATAVRKNGSDKKKSNGKRADKMVVLDLTDSDEEDSKDGILDKQQYSATEALDRLCLALGLLTNLVQVVDDAKDIMRETEIDPKCILKAKPCPTACTCSNPISILNILVDVYRNQTSHSAPPLNLRYKAEPRSPTLQASEDLAEDADASFLLGHISILFGLLMLDNRANQNIIINALPPDPGSGSGSKWSKLDRMLDNARALGAFYTAISRRMDRNNGGEAEDSDDSDEENHHGRRGDRLSDAARGANIAQDVIVFLQRLRDSIS</sequence>
<organism evidence="4 5">
    <name type="scientific">Paramarasmius palmivorus</name>
    <dbReference type="NCBI Taxonomy" id="297713"/>
    <lineage>
        <taxon>Eukaryota</taxon>
        <taxon>Fungi</taxon>
        <taxon>Dikarya</taxon>
        <taxon>Basidiomycota</taxon>
        <taxon>Agaricomycotina</taxon>
        <taxon>Agaricomycetes</taxon>
        <taxon>Agaricomycetidae</taxon>
        <taxon>Agaricales</taxon>
        <taxon>Marasmiineae</taxon>
        <taxon>Marasmiaceae</taxon>
        <taxon>Paramarasmius</taxon>
    </lineage>
</organism>
<feature type="region of interest" description="Disordered" evidence="2">
    <location>
        <begin position="838"/>
        <end position="865"/>
    </location>
</feature>